<dbReference type="OrthoDB" id="6232090at2759"/>
<name>A0A8S9YRQ4_9TREM</name>
<dbReference type="AlphaFoldDB" id="A0A8S9YRQ4"/>
<dbReference type="Proteomes" id="UP000822476">
    <property type="component" value="Unassembled WGS sequence"/>
</dbReference>
<evidence type="ECO:0000313" key="2">
    <source>
        <dbReference type="Proteomes" id="UP000822476"/>
    </source>
</evidence>
<proteinExistence type="predicted"/>
<organism evidence="1 2">
    <name type="scientific">Paragonimus skrjabini miyazakii</name>
    <dbReference type="NCBI Taxonomy" id="59628"/>
    <lineage>
        <taxon>Eukaryota</taxon>
        <taxon>Metazoa</taxon>
        <taxon>Spiralia</taxon>
        <taxon>Lophotrochozoa</taxon>
        <taxon>Platyhelminthes</taxon>
        <taxon>Trematoda</taxon>
        <taxon>Digenea</taxon>
        <taxon>Plagiorchiida</taxon>
        <taxon>Troglotremata</taxon>
        <taxon>Troglotrematidae</taxon>
        <taxon>Paragonimus</taxon>
    </lineage>
</organism>
<gene>
    <name evidence="1" type="ORF">EG68_05592</name>
</gene>
<sequence>MVDQDSAAELSDEDEYAASAYPHCLFAHFGKVQAGTILSHPETIRPFSVTCLSDCCEDLEIMEFGQCGSRVVLDQKFYQLDELRIRFERILEAMDIASSKINNTDNYMVVALLLTENQNIQWLYLFRSLHYLIDGQPIIGGHTVLPLWHERRVNKSLKSDNKWRFYLLYVKDYSDLPLDCGSPPTRFDLNWIRPETAVILGSIEYVVDELLLLPM</sequence>
<keyword evidence="2" id="KW-1185">Reference proteome</keyword>
<accession>A0A8S9YRQ4</accession>
<protein>
    <submittedName>
        <fullName evidence="1">Uncharacterized protein</fullName>
    </submittedName>
</protein>
<reference evidence="1" key="1">
    <citation type="submission" date="2019-07" db="EMBL/GenBank/DDBJ databases">
        <title>Annotation for the trematode Paragonimus miyazaki's.</title>
        <authorList>
            <person name="Choi Y.-J."/>
        </authorList>
    </citation>
    <scope>NUCLEOTIDE SEQUENCE</scope>
    <source>
        <strain evidence="1">Japan</strain>
    </source>
</reference>
<dbReference type="EMBL" id="JTDE01002480">
    <property type="protein sequence ID" value="KAF7257304.1"/>
    <property type="molecule type" value="Genomic_DNA"/>
</dbReference>
<evidence type="ECO:0000313" key="1">
    <source>
        <dbReference type="EMBL" id="KAF7257304.1"/>
    </source>
</evidence>
<comment type="caution">
    <text evidence="1">The sequence shown here is derived from an EMBL/GenBank/DDBJ whole genome shotgun (WGS) entry which is preliminary data.</text>
</comment>